<dbReference type="AlphaFoldDB" id="A0A840A5X6"/>
<feature type="signal peptide" evidence="2">
    <location>
        <begin position="1"/>
        <end position="21"/>
    </location>
</feature>
<name>A0A840A5X6_9CAUL</name>
<reference evidence="4 5" key="1">
    <citation type="submission" date="2020-08" db="EMBL/GenBank/DDBJ databases">
        <title>Genomic Encyclopedia of Type Strains, Phase IV (KMG-IV): sequencing the most valuable type-strain genomes for metagenomic binning, comparative biology and taxonomic classification.</title>
        <authorList>
            <person name="Goeker M."/>
        </authorList>
    </citation>
    <scope>NUCLEOTIDE SEQUENCE [LARGE SCALE GENOMIC DNA]</scope>
    <source>
        <strain evidence="4 5">DSM 21793</strain>
    </source>
</reference>
<evidence type="ECO:0000256" key="1">
    <source>
        <dbReference type="PIRNR" id="PIRNR000897"/>
    </source>
</evidence>
<evidence type="ECO:0000313" key="5">
    <source>
        <dbReference type="Proteomes" id="UP000530564"/>
    </source>
</evidence>
<dbReference type="Proteomes" id="UP000530564">
    <property type="component" value="Unassembled WGS sequence"/>
</dbReference>
<keyword evidence="1 4" id="KW-0378">Hydrolase</keyword>
<organism evidence="4 5">
    <name type="scientific">Phenylobacterium haematophilum</name>
    <dbReference type="NCBI Taxonomy" id="98513"/>
    <lineage>
        <taxon>Bacteria</taxon>
        <taxon>Pseudomonadati</taxon>
        <taxon>Pseudomonadota</taxon>
        <taxon>Alphaproteobacteria</taxon>
        <taxon>Caulobacterales</taxon>
        <taxon>Caulobacteraceae</taxon>
        <taxon>Phenylobacterium</taxon>
    </lineage>
</organism>
<dbReference type="GO" id="GO:0003993">
    <property type="term" value="F:acid phosphatase activity"/>
    <property type="evidence" value="ECO:0007669"/>
    <property type="project" value="UniProtKB-EC"/>
</dbReference>
<dbReference type="EMBL" id="JACIDK010000007">
    <property type="protein sequence ID" value="MBB3893093.1"/>
    <property type="molecule type" value="Genomic_DNA"/>
</dbReference>
<feature type="domain" description="Phosphatidic acid phosphatase type 2/haloperoxidase" evidence="3">
    <location>
        <begin position="125"/>
        <end position="238"/>
    </location>
</feature>
<feature type="chain" id="PRO_5032461183" description="Acid phosphatase" evidence="2">
    <location>
        <begin position="22"/>
        <end position="266"/>
    </location>
</feature>
<evidence type="ECO:0000313" key="4">
    <source>
        <dbReference type="EMBL" id="MBB3893093.1"/>
    </source>
</evidence>
<dbReference type="RefSeq" id="WP_183776256.1">
    <property type="nucleotide sequence ID" value="NZ_JACIDK010000007.1"/>
</dbReference>
<dbReference type="Gene3D" id="1.20.144.10">
    <property type="entry name" value="Phosphatidic acid phosphatase type 2/haloperoxidase"/>
    <property type="match status" value="1"/>
</dbReference>
<dbReference type="SMART" id="SM00014">
    <property type="entry name" value="acidPPc"/>
    <property type="match status" value="1"/>
</dbReference>
<comment type="catalytic activity">
    <reaction evidence="1">
        <text>a phosphate monoester + H2O = an alcohol + phosphate</text>
        <dbReference type="Rhea" id="RHEA:15017"/>
        <dbReference type="ChEBI" id="CHEBI:15377"/>
        <dbReference type="ChEBI" id="CHEBI:30879"/>
        <dbReference type="ChEBI" id="CHEBI:43474"/>
        <dbReference type="ChEBI" id="CHEBI:67140"/>
        <dbReference type="EC" id="3.1.3.2"/>
    </reaction>
</comment>
<accession>A0A840A5X6</accession>
<keyword evidence="5" id="KW-1185">Reference proteome</keyword>
<proteinExistence type="inferred from homology"/>
<dbReference type="InterPro" id="IPR001011">
    <property type="entry name" value="Acid_Pase_classA_bac"/>
</dbReference>
<dbReference type="EC" id="3.1.3.2" evidence="1"/>
<comment type="similarity">
    <text evidence="1">Belongs to the class A bacterial acid phosphatase family.</text>
</comment>
<dbReference type="InterPro" id="IPR036938">
    <property type="entry name" value="PAP2/HPO_sf"/>
</dbReference>
<dbReference type="CDD" id="cd03397">
    <property type="entry name" value="PAP2_acid_phosphatase"/>
    <property type="match status" value="1"/>
</dbReference>
<protein>
    <recommendedName>
        <fullName evidence="1">Acid phosphatase</fullName>
        <ecNumber evidence="1">3.1.3.2</ecNumber>
    </recommendedName>
</protein>
<evidence type="ECO:0000256" key="2">
    <source>
        <dbReference type="SAM" id="SignalP"/>
    </source>
</evidence>
<dbReference type="PIRSF" id="PIRSF000897">
    <property type="entry name" value="Acid_Ptase_ClsA"/>
    <property type="match status" value="1"/>
</dbReference>
<dbReference type="InterPro" id="IPR000326">
    <property type="entry name" value="PAP2/HPO"/>
</dbReference>
<dbReference type="PRINTS" id="PR00483">
    <property type="entry name" value="BACPHPHTASE"/>
</dbReference>
<dbReference type="Pfam" id="PF01569">
    <property type="entry name" value="PAP2"/>
    <property type="match status" value="1"/>
</dbReference>
<evidence type="ECO:0000259" key="3">
    <source>
        <dbReference type="SMART" id="SM00014"/>
    </source>
</evidence>
<dbReference type="PROSITE" id="PS51257">
    <property type="entry name" value="PROKAR_LIPOPROTEIN"/>
    <property type="match status" value="1"/>
</dbReference>
<dbReference type="SUPFAM" id="SSF48317">
    <property type="entry name" value="Acid phosphatase/Vanadium-dependent haloperoxidase"/>
    <property type="match status" value="1"/>
</dbReference>
<comment type="caution">
    <text evidence="4">The sequence shown here is derived from an EMBL/GenBank/DDBJ whole genome shotgun (WGS) entry which is preliminary data.</text>
</comment>
<dbReference type="GO" id="GO:0030288">
    <property type="term" value="C:outer membrane-bounded periplasmic space"/>
    <property type="evidence" value="ECO:0007669"/>
    <property type="project" value="InterPro"/>
</dbReference>
<sequence>MIRSFSIVAGIAMAAGLAACAATTPLEAPPAGESLAPAPLNPLPTDLTGYLAQSDLDGAALLGPPPAPESLIGQADRARYEETRALAGSPRWKQAVVENDLWGGGALKQYACKLGVSIDEKQTPTALKIMHRVELDVRTIGKPAKDHYDRPRPMIGDDKPICIPREDWMKTNASYPSGHSMTGWAWGLILAELAPAKADDMLGVGKQIGESRIICGVHYASDIEAGRTLASAMVARLHGDPQFQADMKKARSEIARAKTAPSGCAA</sequence>
<gene>
    <name evidence="4" type="ORF">GGQ61_003831</name>
</gene>
<keyword evidence="2" id="KW-0732">Signal</keyword>